<dbReference type="Proteomes" id="UP000009080">
    <property type="component" value="Chromosome"/>
</dbReference>
<dbReference type="OrthoDB" id="9813282at2"/>
<dbReference type="KEGG" id="ttu:TERTU_4397"/>
<name>C5BIZ7_TERTT</name>
<reference evidence="4 5" key="1">
    <citation type="journal article" date="2009" name="PLoS ONE">
        <title>The complete genome of Teredinibacter turnerae T7901: an intracellular endosymbiont of marine wood-boring bivalves (shipworms).</title>
        <authorList>
            <person name="Yang J.C."/>
            <person name="Madupu R."/>
            <person name="Durkin A.S."/>
            <person name="Ekborg N.A."/>
            <person name="Pedamallu C.S."/>
            <person name="Hostetler J.B."/>
            <person name="Radune D."/>
            <person name="Toms B.S."/>
            <person name="Henrissat B."/>
            <person name="Coutinho P.M."/>
            <person name="Schwarz S."/>
            <person name="Field L."/>
            <person name="Trindade-Silva A.E."/>
            <person name="Soares C.A.G."/>
            <person name="Elshahawi S."/>
            <person name="Hanora A."/>
            <person name="Schmidt E.W."/>
            <person name="Haygood M.G."/>
            <person name="Posfai J."/>
            <person name="Benner J."/>
            <person name="Madinger C."/>
            <person name="Nove J."/>
            <person name="Anton B."/>
            <person name="Chaudhary K."/>
            <person name="Foster J."/>
            <person name="Holman A."/>
            <person name="Kumar S."/>
            <person name="Lessard P.A."/>
            <person name="Luyten Y.A."/>
            <person name="Slatko B."/>
            <person name="Wood N."/>
            <person name="Wu B."/>
            <person name="Teplitski M."/>
            <person name="Mougous J.D."/>
            <person name="Ward N."/>
            <person name="Eisen J.A."/>
            <person name="Badger J.H."/>
            <person name="Distel D.L."/>
        </authorList>
    </citation>
    <scope>NUCLEOTIDE SEQUENCE [LARGE SCALE GENOMIC DNA]</scope>
    <source>
        <strain evidence="5">ATCC 39867 / T7901</strain>
    </source>
</reference>
<keyword evidence="2" id="KW-0378">Hydrolase</keyword>
<dbReference type="eggNOG" id="COG2050">
    <property type="taxonomic scope" value="Bacteria"/>
</dbReference>
<comment type="similarity">
    <text evidence="1">Belongs to the thioesterase PaaI family.</text>
</comment>
<evidence type="ECO:0000256" key="2">
    <source>
        <dbReference type="ARBA" id="ARBA00022801"/>
    </source>
</evidence>
<dbReference type="NCBIfam" id="TIGR00369">
    <property type="entry name" value="unchar_dom_1"/>
    <property type="match status" value="1"/>
</dbReference>
<dbReference type="AlphaFoldDB" id="C5BIZ7"/>
<dbReference type="Gene3D" id="3.10.129.10">
    <property type="entry name" value="Hotdog Thioesterase"/>
    <property type="match status" value="1"/>
</dbReference>
<evidence type="ECO:0000259" key="3">
    <source>
        <dbReference type="Pfam" id="PF03061"/>
    </source>
</evidence>
<accession>C5BIZ7</accession>
<dbReference type="CDD" id="cd03443">
    <property type="entry name" value="PaaI_thioesterase"/>
    <property type="match status" value="1"/>
</dbReference>
<dbReference type="PANTHER" id="PTHR21660:SF1">
    <property type="entry name" value="ACYL-COENZYME A THIOESTERASE 13"/>
    <property type="match status" value="1"/>
</dbReference>
<protein>
    <submittedName>
        <fullName evidence="4">Thioesterase family protein</fullName>
    </submittedName>
</protein>
<evidence type="ECO:0000313" key="5">
    <source>
        <dbReference type="Proteomes" id="UP000009080"/>
    </source>
</evidence>
<dbReference type="InterPro" id="IPR003736">
    <property type="entry name" value="PAAI_dom"/>
</dbReference>
<dbReference type="HOGENOM" id="CLU_089876_3_0_6"/>
<dbReference type="Pfam" id="PF03061">
    <property type="entry name" value="4HBT"/>
    <property type="match status" value="1"/>
</dbReference>
<dbReference type="PANTHER" id="PTHR21660">
    <property type="entry name" value="THIOESTERASE SUPERFAMILY MEMBER-RELATED"/>
    <property type="match status" value="1"/>
</dbReference>
<keyword evidence="5" id="KW-1185">Reference proteome</keyword>
<dbReference type="InterPro" id="IPR039298">
    <property type="entry name" value="ACOT13"/>
</dbReference>
<organism evidence="4 5">
    <name type="scientific">Teredinibacter turnerae (strain ATCC 39867 / T7901)</name>
    <dbReference type="NCBI Taxonomy" id="377629"/>
    <lineage>
        <taxon>Bacteria</taxon>
        <taxon>Pseudomonadati</taxon>
        <taxon>Pseudomonadota</taxon>
        <taxon>Gammaproteobacteria</taxon>
        <taxon>Cellvibrionales</taxon>
        <taxon>Cellvibrionaceae</taxon>
        <taxon>Teredinibacter</taxon>
    </lineage>
</organism>
<sequence>MTIAEMNGFQLMQAMAKREIPLPNIAKLMPMLDGTVGRGEMTIRVQANSDHLNSQGAVHGGFASTVMDTAMACAIHTMLDSKSGVCTVDLSIKYVRPIPVDVDLFAEGKVDDMTTTIGFASGRLYDEEGNVYVTASASCMLIKQSH</sequence>
<dbReference type="RefSeq" id="WP_015817914.1">
    <property type="nucleotide sequence ID" value="NC_012997.1"/>
</dbReference>
<dbReference type="EMBL" id="CP001614">
    <property type="protein sequence ID" value="ACR11803.1"/>
    <property type="molecule type" value="Genomic_DNA"/>
</dbReference>
<dbReference type="STRING" id="377629.TERTU_4397"/>
<evidence type="ECO:0000256" key="1">
    <source>
        <dbReference type="ARBA" id="ARBA00008324"/>
    </source>
</evidence>
<evidence type="ECO:0000313" key="4">
    <source>
        <dbReference type="EMBL" id="ACR11803.1"/>
    </source>
</evidence>
<dbReference type="InterPro" id="IPR006683">
    <property type="entry name" value="Thioestr_dom"/>
</dbReference>
<feature type="domain" description="Thioesterase" evidence="3">
    <location>
        <begin position="55"/>
        <end position="131"/>
    </location>
</feature>
<proteinExistence type="inferred from homology"/>
<dbReference type="InterPro" id="IPR029069">
    <property type="entry name" value="HotDog_dom_sf"/>
</dbReference>
<gene>
    <name evidence="4" type="ordered locus">TERTU_4397</name>
</gene>
<dbReference type="SUPFAM" id="SSF54637">
    <property type="entry name" value="Thioesterase/thiol ester dehydrase-isomerase"/>
    <property type="match status" value="1"/>
</dbReference>
<dbReference type="GO" id="GO:0047617">
    <property type="term" value="F:fatty acyl-CoA hydrolase activity"/>
    <property type="evidence" value="ECO:0007669"/>
    <property type="project" value="InterPro"/>
</dbReference>